<accession>A0A1J5PBV7</accession>
<evidence type="ECO:0000313" key="2">
    <source>
        <dbReference type="EMBL" id="OIQ68216.1"/>
    </source>
</evidence>
<dbReference type="EMBL" id="MLJW01005444">
    <property type="protein sequence ID" value="OIQ68216.1"/>
    <property type="molecule type" value="Genomic_DNA"/>
</dbReference>
<evidence type="ECO:0000256" key="1">
    <source>
        <dbReference type="SAM" id="MobiDB-lite"/>
    </source>
</evidence>
<gene>
    <name evidence="2" type="ORF">GALL_501950</name>
</gene>
<comment type="caution">
    <text evidence="2">The sequence shown here is derived from an EMBL/GenBank/DDBJ whole genome shotgun (WGS) entry which is preliminary data.</text>
</comment>
<sequence length="122" mass="13044">MGLRHPHQRRAEGGGLRSIDGDADAAAAGIERMHVVEAPLAADHDRQACGKCRRIFQGAVHIAAVSAVEQFEVAIDRVCDVDRVGRPGIGGVGVEEAAIGPFGPYRPGRRRREPAKDLGLFQ</sequence>
<protein>
    <submittedName>
        <fullName evidence="2">Uncharacterized protein</fullName>
    </submittedName>
</protein>
<organism evidence="2">
    <name type="scientific">mine drainage metagenome</name>
    <dbReference type="NCBI Taxonomy" id="410659"/>
    <lineage>
        <taxon>unclassified sequences</taxon>
        <taxon>metagenomes</taxon>
        <taxon>ecological metagenomes</taxon>
    </lineage>
</organism>
<feature type="region of interest" description="Disordered" evidence="1">
    <location>
        <begin position="1"/>
        <end position="20"/>
    </location>
</feature>
<proteinExistence type="predicted"/>
<name>A0A1J5PBV7_9ZZZZ</name>
<dbReference type="AlphaFoldDB" id="A0A1J5PBV7"/>
<reference evidence="2" key="1">
    <citation type="submission" date="2016-10" db="EMBL/GenBank/DDBJ databases">
        <title>Sequence of Gallionella enrichment culture.</title>
        <authorList>
            <person name="Poehlein A."/>
            <person name="Muehling M."/>
            <person name="Daniel R."/>
        </authorList>
    </citation>
    <scope>NUCLEOTIDE SEQUENCE</scope>
</reference>
<feature type="region of interest" description="Disordered" evidence="1">
    <location>
        <begin position="101"/>
        <end position="122"/>
    </location>
</feature>